<feature type="coiled-coil region" evidence="5">
    <location>
        <begin position="269"/>
        <end position="348"/>
    </location>
</feature>
<dbReference type="CDD" id="cd16579">
    <property type="entry name" value="RING-HC_PML_C-V"/>
    <property type="match status" value="1"/>
</dbReference>
<keyword evidence="5" id="KW-0175">Coiled coil</keyword>
<evidence type="ECO:0000313" key="9">
    <source>
        <dbReference type="Proteomes" id="UP001152320"/>
    </source>
</evidence>
<evidence type="ECO:0000313" key="8">
    <source>
        <dbReference type="EMBL" id="KAJ8032615.1"/>
    </source>
</evidence>
<dbReference type="PROSITE" id="PS00518">
    <property type="entry name" value="ZF_RING_1"/>
    <property type="match status" value="1"/>
</dbReference>
<dbReference type="InterPro" id="IPR001841">
    <property type="entry name" value="Znf_RING"/>
</dbReference>
<sequence>MASSGSHLIEIDEKFCQCPICLQQYKEPKLLPCLHRYCSDCLKQLIERDQFVNNLTCPECRNDFEIPEGGIAGFKTDFHMKNIIEYIQLQKSLEGGQTRLCCDCLNKAKVAAYCFKCKDFLCQECYNIHLTKNILKDHKQHTFSLEDIKSNNLALEKLSLLKEAPRCQSHPEDLCRLCCRTCNNLPICVNCTYGSHEDHSIKEVSMLAAQAREALSMELTTLGQSKERIYEMTETVDRVRKELVSDVNKKKETFQRRYEWNVKKIKAEIRNVEEYKKIKQTEIENIKEKDLTERRKEMEKEISEINTKYDNICDEIITNSKAKLTNLNQQYNKDLENSKKRLSNLEIYLNKFMTAIEKRLDERLKKLNEISQHVESTRKRFENLTATASFVLQTRNDWTTVQCIPDIQTAVEPLNAEMEMEFPELENMSCVHISAEIKENEDLPVHIKAIKALHWWTDDISGNNDSDIVIFGWDGGCKESRICHINIKGDVLRQRTVESLGWYGRCCAYLSEQKIATCSDNEIGVYDVREETYVKKILPDVISRWPTSSIVTCIATDIINNHILVKDDGRAVYVVDHQLNFLHKLILPEMIGDVNDMAVDEDNLIVCSESNNAAYVVSMKGLECKVLHKLPKPDLGDYDWEPTNVCADKNGYIYLMWESANHVKNKAVCLVQYSPFNYQQLVEKVLDEDAQCITTVEINQTEKLLIATDVSRKLYIYEIGGVLVL</sequence>
<evidence type="ECO:0000256" key="3">
    <source>
        <dbReference type="ARBA" id="ARBA00022833"/>
    </source>
</evidence>
<feature type="domain" description="RING-type" evidence="6">
    <location>
        <begin position="18"/>
        <end position="61"/>
    </location>
</feature>
<dbReference type="PROSITE" id="PS50119">
    <property type="entry name" value="ZF_BBOX"/>
    <property type="match status" value="1"/>
</dbReference>
<keyword evidence="1" id="KW-0479">Metal-binding</keyword>
<dbReference type="AlphaFoldDB" id="A0A9Q1BTY4"/>
<gene>
    <name evidence="8" type="ORF">HOLleu_26182</name>
</gene>
<dbReference type="SMART" id="SM00184">
    <property type="entry name" value="RING"/>
    <property type="match status" value="1"/>
</dbReference>
<keyword evidence="9" id="KW-1185">Reference proteome</keyword>
<dbReference type="InterPro" id="IPR000315">
    <property type="entry name" value="Znf_B-box"/>
</dbReference>
<keyword evidence="2 4" id="KW-0863">Zinc-finger</keyword>
<dbReference type="Gene3D" id="3.30.40.10">
    <property type="entry name" value="Zinc/RING finger domain, C3HC4 (zinc finger)"/>
    <property type="match status" value="1"/>
</dbReference>
<keyword evidence="3" id="KW-0862">Zinc</keyword>
<dbReference type="SUPFAM" id="SSF57845">
    <property type="entry name" value="B-box zinc-binding domain"/>
    <property type="match status" value="1"/>
</dbReference>
<dbReference type="OrthoDB" id="6270329at2759"/>
<dbReference type="PANTHER" id="PTHR25462:SF296">
    <property type="entry name" value="MEIOTIC P26, ISOFORM F"/>
    <property type="match status" value="1"/>
</dbReference>
<evidence type="ECO:0000256" key="4">
    <source>
        <dbReference type="PROSITE-ProRule" id="PRU00024"/>
    </source>
</evidence>
<dbReference type="InterPro" id="IPR018957">
    <property type="entry name" value="Znf_C3HC4_RING-type"/>
</dbReference>
<dbReference type="PROSITE" id="PS50089">
    <property type="entry name" value="ZF_RING_2"/>
    <property type="match status" value="1"/>
</dbReference>
<evidence type="ECO:0000259" key="6">
    <source>
        <dbReference type="PROSITE" id="PS50089"/>
    </source>
</evidence>
<dbReference type="PANTHER" id="PTHR25462">
    <property type="entry name" value="BONUS, ISOFORM C-RELATED"/>
    <property type="match status" value="1"/>
</dbReference>
<dbReference type="Pfam" id="PF00097">
    <property type="entry name" value="zf-C3HC4"/>
    <property type="match status" value="1"/>
</dbReference>
<protein>
    <submittedName>
        <fullName evidence="8">E3 ubiquitin-protein ligase TRIM56</fullName>
    </submittedName>
</protein>
<dbReference type="Gene3D" id="2.120.10.30">
    <property type="entry name" value="TolB, C-terminal domain"/>
    <property type="match status" value="1"/>
</dbReference>
<evidence type="ECO:0000256" key="5">
    <source>
        <dbReference type="SAM" id="Coils"/>
    </source>
</evidence>
<dbReference type="InterPro" id="IPR017907">
    <property type="entry name" value="Znf_RING_CS"/>
</dbReference>
<dbReference type="Proteomes" id="UP001152320">
    <property type="component" value="Chromosome 12"/>
</dbReference>
<dbReference type="SUPFAM" id="SSF57850">
    <property type="entry name" value="RING/U-box"/>
    <property type="match status" value="1"/>
</dbReference>
<dbReference type="InterPro" id="IPR013083">
    <property type="entry name" value="Znf_RING/FYVE/PHD"/>
</dbReference>
<feature type="domain" description="B box-type" evidence="7">
    <location>
        <begin position="97"/>
        <end position="143"/>
    </location>
</feature>
<dbReference type="SUPFAM" id="SSF101898">
    <property type="entry name" value="NHL repeat"/>
    <property type="match status" value="1"/>
</dbReference>
<dbReference type="InterPro" id="IPR011042">
    <property type="entry name" value="6-blade_b-propeller_TolB-like"/>
</dbReference>
<dbReference type="Gene3D" id="3.30.160.60">
    <property type="entry name" value="Classic Zinc Finger"/>
    <property type="match status" value="1"/>
</dbReference>
<evidence type="ECO:0000256" key="1">
    <source>
        <dbReference type="ARBA" id="ARBA00022723"/>
    </source>
</evidence>
<reference evidence="8" key="1">
    <citation type="submission" date="2021-10" db="EMBL/GenBank/DDBJ databases">
        <title>Tropical sea cucumber genome reveals ecological adaptation and Cuvierian tubules defense mechanism.</title>
        <authorList>
            <person name="Chen T."/>
        </authorList>
    </citation>
    <scope>NUCLEOTIDE SEQUENCE</scope>
    <source>
        <strain evidence="8">Nanhai2018</strain>
        <tissue evidence="8">Muscle</tissue>
    </source>
</reference>
<proteinExistence type="predicted"/>
<dbReference type="InterPro" id="IPR047153">
    <property type="entry name" value="TRIM45/56/19-like"/>
</dbReference>
<dbReference type="GO" id="GO:0008270">
    <property type="term" value="F:zinc ion binding"/>
    <property type="evidence" value="ECO:0007669"/>
    <property type="project" value="UniProtKB-KW"/>
</dbReference>
<accession>A0A9Q1BTY4</accession>
<evidence type="ECO:0000256" key="2">
    <source>
        <dbReference type="ARBA" id="ARBA00022771"/>
    </source>
</evidence>
<name>A0A9Q1BTY4_HOLLE</name>
<evidence type="ECO:0000259" key="7">
    <source>
        <dbReference type="PROSITE" id="PS50119"/>
    </source>
</evidence>
<dbReference type="EMBL" id="JAIZAY010000012">
    <property type="protein sequence ID" value="KAJ8032615.1"/>
    <property type="molecule type" value="Genomic_DNA"/>
</dbReference>
<comment type="caution">
    <text evidence="8">The sequence shown here is derived from an EMBL/GenBank/DDBJ whole genome shotgun (WGS) entry which is preliminary data.</text>
</comment>
<organism evidence="8 9">
    <name type="scientific">Holothuria leucospilota</name>
    <name type="common">Black long sea cucumber</name>
    <name type="synonym">Mertensiothuria leucospilota</name>
    <dbReference type="NCBI Taxonomy" id="206669"/>
    <lineage>
        <taxon>Eukaryota</taxon>
        <taxon>Metazoa</taxon>
        <taxon>Echinodermata</taxon>
        <taxon>Eleutherozoa</taxon>
        <taxon>Echinozoa</taxon>
        <taxon>Holothuroidea</taxon>
        <taxon>Aspidochirotacea</taxon>
        <taxon>Aspidochirotida</taxon>
        <taxon>Holothuriidae</taxon>
        <taxon>Holothuria</taxon>
    </lineage>
</organism>